<evidence type="ECO:0000256" key="2">
    <source>
        <dbReference type="ARBA" id="ARBA00009045"/>
    </source>
</evidence>
<dbReference type="PANTHER" id="PTHR43731:SF14">
    <property type="entry name" value="PRESENILIN-ASSOCIATED RHOMBOID-LIKE PROTEIN, MITOCHONDRIAL"/>
    <property type="match status" value="1"/>
</dbReference>
<feature type="transmembrane region" description="Helical" evidence="7">
    <location>
        <begin position="184"/>
        <end position="204"/>
    </location>
</feature>
<keyword evidence="9" id="KW-0645">Protease</keyword>
<dbReference type="InterPro" id="IPR035952">
    <property type="entry name" value="Rhomboid-like_sf"/>
</dbReference>
<keyword evidence="4" id="KW-0378">Hydrolase</keyword>
<evidence type="ECO:0000256" key="3">
    <source>
        <dbReference type="ARBA" id="ARBA00022692"/>
    </source>
</evidence>
<dbReference type="Proteomes" id="UP000318710">
    <property type="component" value="Unassembled WGS sequence"/>
</dbReference>
<dbReference type="InterPro" id="IPR022764">
    <property type="entry name" value="Peptidase_S54_rhomboid_dom"/>
</dbReference>
<evidence type="ECO:0000256" key="7">
    <source>
        <dbReference type="SAM" id="Phobius"/>
    </source>
</evidence>
<comment type="caution">
    <text evidence="9">The sequence shown here is derived from an EMBL/GenBank/DDBJ whole genome shotgun (WGS) entry which is preliminary data.</text>
</comment>
<dbReference type="GO" id="GO:0006508">
    <property type="term" value="P:proteolysis"/>
    <property type="evidence" value="ECO:0007669"/>
    <property type="project" value="UniProtKB-KW"/>
</dbReference>
<feature type="transmembrane region" description="Helical" evidence="7">
    <location>
        <begin position="101"/>
        <end position="119"/>
    </location>
</feature>
<gene>
    <name evidence="9" type="ORF">EVA93_02855</name>
</gene>
<dbReference type="SUPFAM" id="SSF144091">
    <property type="entry name" value="Rhomboid-like"/>
    <property type="match status" value="1"/>
</dbReference>
<protein>
    <submittedName>
        <fullName evidence="9">Rhomboid family intramembrane serine protease</fullName>
    </submittedName>
</protein>
<dbReference type="GO" id="GO:0016020">
    <property type="term" value="C:membrane"/>
    <property type="evidence" value="ECO:0007669"/>
    <property type="project" value="UniProtKB-SubCell"/>
</dbReference>
<dbReference type="InterPro" id="IPR050925">
    <property type="entry name" value="Rhomboid_protease_S54"/>
</dbReference>
<keyword evidence="3 7" id="KW-0812">Transmembrane</keyword>
<dbReference type="Pfam" id="PF01694">
    <property type="entry name" value="Rhomboid"/>
    <property type="match status" value="1"/>
</dbReference>
<feature type="transmembrane region" description="Helical" evidence="7">
    <location>
        <begin position="156"/>
        <end position="178"/>
    </location>
</feature>
<evidence type="ECO:0000256" key="6">
    <source>
        <dbReference type="ARBA" id="ARBA00023136"/>
    </source>
</evidence>
<dbReference type="Gene3D" id="1.20.1540.10">
    <property type="entry name" value="Rhomboid-like"/>
    <property type="match status" value="1"/>
</dbReference>
<feature type="transmembrane region" description="Helical" evidence="7">
    <location>
        <begin position="125"/>
        <end position="144"/>
    </location>
</feature>
<evidence type="ECO:0000313" key="9">
    <source>
        <dbReference type="EMBL" id="RZO27651.1"/>
    </source>
</evidence>
<keyword evidence="6 7" id="KW-0472">Membrane</keyword>
<reference evidence="9 10" key="1">
    <citation type="submission" date="2019-02" db="EMBL/GenBank/DDBJ databases">
        <title>Prokaryotic population dynamics and viral predation in marine succession experiment using metagenomics: the confinement effect.</title>
        <authorList>
            <person name="Haro-Moreno J.M."/>
            <person name="Rodriguez-Valera F."/>
            <person name="Lopez-Perez M."/>
        </authorList>
    </citation>
    <scope>NUCLEOTIDE SEQUENCE [LARGE SCALE GENOMIC DNA]</scope>
    <source>
        <strain evidence="9">MED-G160</strain>
    </source>
</reference>
<evidence type="ECO:0000256" key="4">
    <source>
        <dbReference type="ARBA" id="ARBA00022801"/>
    </source>
</evidence>
<dbReference type="EMBL" id="SHBF01000013">
    <property type="protein sequence ID" value="RZO27651.1"/>
    <property type="molecule type" value="Genomic_DNA"/>
</dbReference>
<keyword evidence="5 7" id="KW-1133">Transmembrane helix</keyword>
<comment type="subcellular location">
    <subcellularLocation>
        <location evidence="1">Membrane</location>
        <topology evidence="1">Multi-pass membrane protein</topology>
    </subcellularLocation>
</comment>
<comment type="similarity">
    <text evidence="2">Belongs to the peptidase S54 family.</text>
</comment>
<dbReference type="GO" id="GO:0004252">
    <property type="term" value="F:serine-type endopeptidase activity"/>
    <property type="evidence" value="ECO:0007669"/>
    <property type="project" value="InterPro"/>
</dbReference>
<evidence type="ECO:0000313" key="10">
    <source>
        <dbReference type="Proteomes" id="UP000318710"/>
    </source>
</evidence>
<feature type="transmembrane region" description="Helical" evidence="7">
    <location>
        <begin position="69"/>
        <end position="89"/>
    </location>
</feature>
<dbReference type="PANTHER" id="PTHR43731">
    <property type="entry name" value="RHOMBOID PROTEASE"/>
    <property type="match status" value="1"/>
</dbReference>
<name>A0A520N2E9_9GAMM</name>
<proteinExistence type="inferred from homology"/>
<evidence type="ECO:0000256" key="1">
    <source>
        <dbReference type="ARBA" id="ARBA00004141"/>
    </source>
</evidence>
<organism evidence="9 10">
    <name type="scientific">SAR86 cluster bacterium</name>
    <dbReference type="NCBI Taxonomy" id="2030880"/>
    <lineage>
        <taxon>Bacteria</taxon>
        <taxon>Pseudomonadati</taxon>
        <taxon>Pseudomonadota</taxon>
        <taxon>Gammaproteobacteria</taxon>
        <taxon>SAR86 cluster</taxon>
    </lineage>
</organism>
<feature type="transmembrane region" description="Helical" evidence="7">
    <location>
        <begin position="7"/>
        <end position="31"/>
    </location>
</feature>
<feature type="domain" description="Peptidase S54 rhomboid" evidence="8">
    <location>
        <begin position="60"/>
        <end position="200"/>
    </location>
</feature>
<evidence type="ECO:0000259" key="8">
    <source>
        <dbReference type="Pfam" id="PF01694"/>
    </source>
</evidence>
<dbReference type="AlphaFoldDB" id="A0A520N2E9"/>
<accession>A0A520N2E9</accession>
<evidence type="ECO:0000256" key="5">
    <source>
        <dbReference type="ARBA" id="ARBA00022989"/>
    </source>
</evidence>
<sequence length="208" mass="23591">MNILKNYHIPIIFIAIVIALISNFGSLIAVIEPLTFTKIIISNQGYVSIADLNQTYFEDNQWWRTITPIFIHFSFAHLAFNCLWIYILGEKIENIDGSNTFIVLVIFSAILSNLLQYIFTDSSLFGGLSGVIYGLIGFCMILEFESKYVRYDLPPAIYLFMIVWLLLGFIGVLDLFGFGSVANYAHLGGLISGILFAMIYKSFFTMRI</sequence>